<protein>
    <submittedName>
        <fullName evidence="1">Uncharacterized protein</fullName>
    </submittedName>
</protein>
<evidence type="ECO:0000313" key="2">
    <source>
        <dbReference type="Proteomes" id="UP000007304"/>
    </source>
</evidence>
<dbReference type="EMBL" id="JH226137">
    <property type="protein sequence ID" value="EHY60950.1"/>
    <property type="molecule type" value="Genomic_DNA"/>
</dbReference>
<keyword evidence="2" id="KW-1185">Reference proteome</keyword>
<dbReference type="RefSeq" id="XP_009161411.1">
    <property type="nucleotide sequence ID" value="XM_009163163.1"/>
</dbReference>
<dbReference type="Proteomes" id="UP000007304">
    <property type="component" value="Unassembled WGS sequence"/>
</dbReference>
<evidence type="ECO:0000313" key="1">
    <source>
        <dbReference type="EMBL" id="EHY60950.1"/>
    </source>
</evidence>
<sequence>MMGSELGSNTLTISFEQLAALICWRKPLQFRCIPLASSSLSTVASSSTAWFNRCHHPNAGCGLEREGDQDAGIWQAVESGT</sequence>
<dbReference type="VEuPathDB" id="FungiDB:HMPREF1120_08892"/>
<gene>
    <name evidence="1" type="ORF">HMPREF1120_08892</name>
</gene>
<dbReference type="HOGENOM" id="CLU_2573898_0_0_1"/>
<proteinExistence type="predicted"/>
<dbReference type="InParanoid" id="H6CB03"/>
<dbReference type="AlphaFoldDB" id="H6CB03"/>
<reference evidence="1" key="1">
    <citation type="submission" date="2011-07" db="EMBL/GenBank/DDBJ databases">
        <title>The Genome Sequence of Exophiala (Wangiella) dermatitidis NIH/UT8656.</title>
        <authorList>
            <consortium name="The Broad Institute Genome Sequencing Platform"/>
            <person name="Cuomo C."/>
            <person name="Wang Z."/>
            <person name="Hunicke-Smith S."/>
            <person name="Szanislo P.J."/>
            <person name="Earl A."/>
            <person name="Young S.K."/>
            <person name="Zeng Q."/>
            <person name="Gargeya S."/>
            <person name="Fitzgerald M."/>
            <person name="Haas B."/>
            <person name="Abouelleil A."/>
            <person name="Alvarado L."/>
            <person name="Arachchi H.M."/>
            <person name="Berlin A."/>
            <person name="Brown A."/>
            <person name="Chapman S.B."/>
            <person name="Chen Z."/>
            <person name="Dunbar C."/>
            <person name="Freedman E."/>
            <person name="Gearin G."/>
            <person name="Gellesch M."/>
            <person name="Goldberg J."/>
            <person name="Griggs A."/>
            <person name="Gujja S."/>
            <person name="Heiman D."/>
            <person name="Howarth C."/>
            <person name="Larson L."/>
            <person name="Lui A."/>
            <person name="MacDonald P.J.P."/>
            <person name="Montmayeur A."/>
            <person name="Murphy C."/>
            <person name="Neiman D."/>
            <person name="Pearson M."/>
            <person name="Priest M."/>
            <person name="Roberts A."/>
            <person name="Saif S."/>
            <person name="Shea T."/>
            <person name="Shenoy N."/>
            <person name="Sisk P."/>
            <person name="Stolte C."/>
            <person name="Sykes S."/>
            <person name="Wortman J."/>
            <person name="Nusbaum C."/>
            <person name="Birren B."/>
        </authorList>
    </citation>
    <scope>NUCLEOTIDE SEQUENCE</scope>
    <source>
        <strain evidence="1">NIH/UT8656</strain>
    </source>
</reference>
<name>H6CB03_EXODN</name>
<organism evidence="1 2">
    <name type="scientific">Exophiala dermatitidis (strain ATCC 34100 / CBS 525.76 / NIH/UT8656)</name>
    <name type="common">Black yeast</name>
    <name type="synonym">Wangiella dermatitidis</name>
    <dbReference type="NCBI Taxonomy" id="858893"/>
    <lineage>
        <taxon>Eukaryota</taxon>
        <taxon>Fungi</taxon>
        <taxon>Dikarya</taxon>
        <taxon>Ascomycota</taxon>
        <taxon>Pezizomycotina</taxon>
        <taxon>Eurotiomycetes</taxon>
        <taxon>Chaetothyriomycetidae</taxon>
        <taxon>Chaetothyriales</taxon>
        <taxon>Herpotrichiellaceae</taxon>
        <taxon>Exophiala</taxon>
    </lineage>
</organism>
<dbReference type="GeneID" id="20313531"/>
<accession>H6CB03</accession>